<keyword evidence="1 2" id="KW-0732">Signal</keyword>
<keyword evidence="5" id="KW-1185">Reference proteome</keyword>
<dbReference type="GO" id="GO:0008236">
    <property type="term" value="F:serine-type peptidase activity"/>
    <property type="evidence" value="ECO:0007669"/>
    <property type="project" value="InterPro"/>
</dbReference>
<evidence type="ECO:0000259" key="3">
    <source>
        <dbReference type="Pfam" id="PF00326"/>
    </source>
</evidence>
<gene>
    <name evidence="4" type="ORF">D0C36_02760</name>
</gene>
<sequence length="581" mass="65193">MRYRLIFTAALMLLVFNHVSAQDIDYKGLPEWSWHKKGNTEYYLYTPKNMQARKKYPVALFLHGCCGVDDHATLRNVVDAPARMWHSFGENKQRVPTYIIAPATSKGWAQHFPDLKAVMDSLITSQNADAKRMYICGFSMGAQGTFTFINQYPDYFAAAITMGMKFSGDSLKVKNVPMWVNQGETDYYSRPLRKQVKMLRALNGNEADTGATWNTGVNPRYSNFKGYGHVMMWEGATRQDLLSWVYSKVNDSNKYPNVYFSNPAYGSVVEKQPLKLFINANDPDGKVVKVTVFVNHKLVSTLNKEPYVAEINPSAGKNFIEAVATDDKGKSHSATLIVNTAAPLVITTKALPVATAGKYYNAKIEAKGFGQIHVTATGLPAGLELYPDGALKGIPIKTGRLKVNLRFADSTSSLNKTYALKIKPKFANEVLATDVKNKDGVSYKISKLMKGETPNFNSKDTSLSIYPEEISFSNLGNYEGLTYIKGDVNDTSRTEKDLLRFNVDEKVTVYVAYEVHDLKYHSTIPNWLKDFKKEPGQVVAQYRYFNVYARDYPKGTITLPGADARKNGVSTNYFVIIKKRQ</sequence>
<dbReference type="Pfam" id="PF17957">
    <property type="entry name" value="Big_7"/>
    <property type="match status" value="1"/>
</dbReference>
<evidence type="ECO:0000256" key="1">
    <source>
        <dbReference type="ARBA" id="ARBA00022729"/>
    </source>
</evidence>
<dbReference type="InterPro" id="IPR001375">
    <property type="entry name" value="Peptidase_S9_cat"/>
</dbReference>
<dbReference type="Gene3D" id="2.60.40.10">
    <property type="entry name" value="Immunoglobulins"/>
    <property type="match status" value="2"/>
</dbReference>
<evidence type="ECO:0000256" key="2">
    <source>
        <dbReference type="SAM" id="SignalP"/>
    </source>
</evidence>
<dbReference type="AlphaFoldDB" id="A0A372NY97"/>
<organism evidence="4 5">
    <name type="scientific">Mucilaginibacter conchicola</name>
    <dbReference type="NCBI Taxonomy" id="2303333"/>
    <lineage>
        <taxon>Bacteria</taxon>
        <taxon>Pseudomonadati</taxon>
        <taxon>Bacteroidota</taxon>
        <taxon>Sphingobacteriia</taxon>
        <taxon>Sphingobacteriales</taxon>
        <taxon>Sphingobacteriaceae</taxon>
        <taxon>Mucilaginibacter</taxon>
    </lineage>
</organism>
<name>A0A372NY97_9SPHI</name>
<protein>
    <recommendedName>
        <fullName evidence="3">Peptidase S9 prolyl oligopeptidase catalytic domain-containing protein</fullName>
    </recommendedName>
</protein>
<dbReference type="RefSeq" id="WP_117390049.1">
    <property type="nucleotide sequence ID" value="NZ_QWDC01000001.1"/>
</dbReference>
<proteinExistence type="predicted"/>
<dbReference type="InterPro" id="IPR029058">
    <property type="entry name" value="AB_hydrolase_fold"/>
</dbReference>
<dbReference type="SUPFAM" id="SSF53474">
    <property type="entry name" value="alpha/beta-Hydrolases"/>
    <property type="match status" value="1"/>
</dbReference>
<dbReference type="Proteomes" id="UP000264217">
    <property type="component" value="Unassembled WGS sequence"/>
</dbReference>
<evidence type="ECO:0000313" key="4">
    <source>
        <dbReference type="EMBL" id="RFZ94487.1"/>
    </source>
</evidence>
<dbReference type="Pfam" id="PF00326">
    <property type="entry name" value="Peptidase_S9"/>
    <property type="match status" value="1"/>
</dbReference>
<dbReference type="OrthoDB" id="9764953at2"/>
<feature type="chain" id="PRO_5016862362" description="Peptidase S9 prolyl oligopeptidase catalytic domain-containing protein" evidence="2">
    <location>
        <begin position="22"/>
        <end position="581"/>
    </location>
</feature>
<reference evidence="4 5" key="1">
    <citation type="submission" date="2018-08" db="EMBL/GenBank/DDBJ databases">
        <title>Mucilaginibacter sp. MYSH2.</title>
        <authorList>
            <person name="Seo T."/>
        </authorList>
    </citation>
    <scope>NUCLEOTIDE SEQUENCE [LARGE SCALE GENOMIC DNA]</scope>
    <source>
        <strain evidence="4 5">MYSH2</strain>
    </source>
</reference>
<comment type="caution">
    <text evidence="4">The sequence shown here is derived from an EMBL/GenBank/DDBJ whole genome shotgun (WGS) entry which is preliminary data.</text>
</comment>
<evidence type="ECO:0000313" key="5">
    <source>
        <dbReference type="Proteomes" id="UP000264217"/>
    </source>
</evidence>
<dbReference type="GO" id="GO:0006508">
    <property type="term" value="P:proteolysis"/>
    <property type="evidence" value="ECO:0007669"/>
    <property type="project" value="InterPro"/>
</dbReference>
<feature type="domain" description="Peptidase S9 prolyl oligopeptidase catalytic" evidence="3">
    <location>
        <begin position="110"/>
        <end position="161"/>
    </location>
</feature>
<dbReference type="EMBL" id="QWDC01000001">
    <property type="protein sequence ID" value="RFZ94487.1"/>
    <property type="molecule type" value="Genomic_DNA"/>
</dbReference>
<feature type="signal peptide" evidence="2">
    <location>
        <begin position="1"/>
        <end position="21"/>
    </location>
</feature>
<dbReference type="Gene3D" id="3.40.50.1820">
    <property type="entry name" value="alpha/beta hydrolase"/>
    <property type="match status" value="1"/>
</dbReference>
<dbReference type="PANTHER" id="PTHR43037:SF1">
    <property type="entry name" value="BLL1128 PROTEIN"/>
    <property type="match status" value="1"/>
</dbReference>
<dbReference type="InterPro" id="IPR013783">
    <property type="entry name" value="Ig-like_fold"/>
</dbReference>
<dbReference type="PANTHER" id="PTHR43037">
    <property type="entry name" value="UNNAMED PRODUCT-RELATED"/>
    <property type="match status" value="1"/>
</dbReference>
<dbReference type="InterPro" id="IPR050955">
    <property type="entry name" value="Plant_Biomass_Hydrol_Est"/>
</dbReference>
<accession>A0A372NY97</accession>